<organism evidence="2 3">
    <name type="scientific">Natrinema soli</name>
    <dbReference type="NCBI Taxonomy" id="1930624"/>
    <lineage>
        <taxon>Archaea</taxon>
        <taxon>Methanobacteriati</taxon>
        <taxon>Methanobacteriota</taxon>
        <taxon>Stenosarchaea group</taxon>
        <taxon>Halobacteria</taxon>
        <taxon>Halobacteriales</taxon>
        <taxon>Natrialbaceae</taxon>
        <taxon>Natrinema</taxon>
    </lineage>
</organism>
<accession>A0ABD5SEP9</accession>
<gene>
    <name evidence="2" type="ORF">ACFQE6_00260</name>
</gene>
<proteinExistence type="predicted"/>
<evidence type="ECO:0000256" key="1">
    <source>
        <dbReference type="SAM" id="MobiDB-lite"/>
    </source>
</evidence>
<dbReference type="RefSeq" id="WP_273736684.1">
    <property type="nucleotide sequence ID" value="NZ_JAQIVI010000004.1"/>
</dbReference>
<dbReference type="Pfam" id="PF25212">
    <property type="entry name" value="HVO_A0114"/>
    <property type="match status" value="1"/>
</dbReference>
<name>A0ABD5SEP9_9EURY</name>
<dbReference type="EMBL" id="JBHSWV010000004">
    <property type="protein sequence ID" value="MFC6763567.1"/>
    <property type="molecule type" value="Genomic_DNA"/>
</dbReference>
<evidence type="ECO:0000313" key="3">
    <source>
        <dbReference type="Proteomes" id="UP001596383"/>
    </source>
</evidence>
<reference evidence="2 3" key="1">
    <citation type="journal article" date="2019" name="Int. J. Syst. Evol. Microbiol.">
        <title>The Global Catalogue of Microorganisms (GCM) 10K type strain sequencing project: providing services to taxonomists for standard genome sequencing and annotation.</title>
        <authorList>
            <consortium name="The Broad Institute Genomics Platform"/>
            <consortium name="The Broad Institute Genome Sequencing Center for Infectious Disease"/>
            <person name="Wu L."/>
            <person name="Ma J."/>
        </authorList>
    </citation>
    <scope>NUCLEOTIDE SEQUENCE [LARGE SCALE GENOMIC DNA]</scope>
    <source>
        <strain evidence="2 3">LMG 29247</strain>
    </source>
</reference>
<comment type="caution">
    <text evidence="2">The sequence shown here is derived from an EMBL/GenBank/DDBJ whole genome shotgun (WGS) entry which is preliminary data.</text>
</comment>
<evidence type="ECO:0000313" key="2">
    <source>
        <dbReference type="EMBL" id="MFC6763567.1"/>
    </source>
</evidence>
<feature type="compositionally biased region" description="Basic and acidic residues" evidence="1">
    <location>
        <begin position="1"/>
        <end position="11"/>
    </location>
</feature>
<keyword evidence="3" id="KW-1185">Reference proteome</keyword>
<feature type="region of interest" description="Disordered" evidence="1">
    <location>
        <begin position="1"/>
        <end position="20"/>
    </location>
</feature>
<dbReference type="AlphaFoldDB" id="A0ABD5SEP9"/>
<sequence length="150" mass="16859">MTNETPDHPTDSHPTPPADSVLRITVESDDDFHERTTDKLAKIEAGETAPQDHVKSFATAAQVRRVLTDKRLELIEETMRDPPESITALADRLDRAVSDVHDDLELLADERIIQLDRNGRCVQPTVPYKRIHIDITLPRTPPADDRQAPA</sequence>
<dbReference type="Proteomes" id="UP001596383">
    <property type="component" value="Unassembled WGS sequence"/>
</dbReference>
<protein>
    <submittedName>
        <fullName evidence="2">Transcriptional regulator</fullName>
    </submittedName>
</protein>